<evidence type="ECO:0000313" key="6">
    <source>
        <dbReference type="Proteomes" id="UP001172673"/>
    </source>
</evidence>
<evidence type="ECO:0000256" key="2">
    <source>
        <dbReference type="SAM" id="MobiDB-lite"/>
    </source>
</evidence>
<reference evidence="5" key="1">
    <citation type="submission" date="2022-10" db="EMBL/GenBank/DDBJ databases">
        <title>Culturing micro-colonial fungi from biological soil crusts in the Mojave desert and describing Neophaeococcomyces mojavensis, and introducing the new genera and species Taxawa tesnikishii.</title>
        <authorList>
            <person name="Kurbessoian T."/>
            <person name="Stajich J.E."/>
        </authorList>
    </citation>
    <scope>NUCLEOTIDE SEQUENCE</scope>
    <source>
        <strain evidence="5">TK_41</strain>
    </source>
</reference>
<dbReference type="Proteomes" id="UP001172673">
    <property type="component" value="Unassembled WGS sequence"/>
</dbReference>
<organism evidence="5 6">
    <name type="scientific">Cladophialophora chaetospira</name>
    <dbReference type="NCBI Taxonomy" id="386627"/>
    <lineage>
        <taxon>Eukaryota</taxon>
        <taxon>Fungi</taxon>
        <taxon>Dikarya</taxon>
        <taxon>Ascomycota</taxon>
        <taxon>Pezizomycotina</taxon>
        <taxon>Eurotiomycetes</taxon>
        <taxon>Chaetothyriomycetidae</taxon>
        <taxon>Chaetothyriales</taxon>
        <taxon>Herpotrichiellaceae</taxon>
        <taxon>Cladophialophora</taxon>
    </lineage>
</organism>
<keyword evidence="6" id="KW-1185">Reference proteome</keyword>
<gene>
    <name evidence="5" type="ORF">H2200_008587</name>
</gene>
<comment type="subcellular location">
    <subcellularLocation>
        <location evidence="1">Membrane</location>
        <topology evidence="1">Multi-pass membrane protein</topology>
    </subcellularLocation>
</comment>
<dbReference type="GO" id="GO:0000329">
    <property type="term" value="C:fungal-type vacuole membrane"/>
    <property type="evidence" value="ECO:0007669"/>
    <property type="project" value="TreeGrafter"/>
</dbReference>
<evidence type="ECO:0000259" key="4">
    <source>
        <dbReference type="PROSITE" id="PS50850"/>
    </source>
</evidence>
<keyword evidence="3" id="KW-0472">Membrane</keyword>
<feature type="transmembrane region" description="Helical" evidence="3">
    <location>
        <begin position="90"/>
        <end position="116"/>
    </location>
</feature>
<accession>A0AA39CFQ3</accession>
<evidence type="ECO:0000313" key="5">
    <source>
        <dbReference type="EMBL" id="KAJ9606579.1"/>
    </source>
</evidence>
<comment type="caution">
    <text evidence="5">The sequence shown here is derived from an EMBL/GenBank/DDBJ whole genome shotgun (WGS) entry which is preliminary data.</text>
</comment>
<feature type="domain" description="Major facilitator superfamily (MFS) profile" evidence="4">
    <location>
        <begin position="1"/>
        <end position="388"/>
    </location>
</feature>
<protein>
    <recommendedName>
        <fullName evidence="4">Major facilitator superfamily (MFS) profile domain-containing protein</fullName>
    </recommendedName>
</protein>
<dbReference type="PROSITE" id="PS50850">
    <property type="entry name" value="MFS"/>
    <property type="match status" value="1"/>
</dbReference>
<dbReference type="PANTHER" id="PTHR23520:SF5">
    <property type="entry name" value="TRANSPORTER, PUTATIVE (AFU_ORTHOLOGUE AFUA_3G04000)-RELATED"/>
    <property type="match status" value="1"/>
</dbReference>
<dbReference type="PANTHER" id="PTHR23520">
    <property type="entry name" value="TRANSPORTER, PUTATIVE (AFU_ORTHOLOGUE AFUA_3G04000)-RELATED"/>
    <property type="match status" value="1"/>
</dbReference>
<feature type="transmembrane region" description="Helical" evidence="3">
    <location>
        <begin position="208"/>
        <end position="233"/>
    </location>
</feature>
<dbReference type="GO" id="GO:0022857">
    <property type="term" value="F:transmembrane transporter activity"/>
    <property type="evidence" value="ECO:0007669"/>
    <property type="project" value="InterPro"/>
</dbReference>
<dbReference type="SUPFAM" id="SSF103473">
    <property type="entry name" value="MFS general substrate transporter"/>
    <property type="match status" value="1"/>
</dbReference>
<feature type="transmembrane region" description="Helical" evidence="3">
    <location>
        <begin position="285"/>
        <end position="306"/>
    </location>
</feature>
<dbReference type="InterPro" id="IPR020846">
    <property type="entry name" value="MFS_dom"/>
</dbReference>
<name>A0AA39CFQ3_9EURO</name>
<dbReference type="InterPro" id="IPR011701">
    <property type="entry name" value="MFS"/>
</dbReference>
<feature type="transmembrane region" description="Helical" evidence="3">
    <location>
        <begin position="128"/>
        <end position="149"/>
    </location>
</feature>
<keyword evidence="3" id="KW-1133">Transmembrane helix</keyword>
<sequence length="424" mass="45470">MTLTLVGDVLLSLVLTNWADHFGRRRITKLGSGLMVASGIVFALASNYWVLLAAAVFGVISPSGNEIGPFRAVEEGMLASLSVDHDMSDIFAWHIVAGTLGVSFGTFSAGWIMVALQKLLSWTEQRSYRGIFVLYAIIGMAKLVVATVLSDASELPKKSEERDSAHREEAQAMLQAEATAPAVTPSVGAWQRIWQVFIPTFSPSTRSILWKLCLLFAIDSFASGMVAFTLISFYLHSRFETSMSLLSSLLAIPFVLSAISSLLASPISKKLGLLPTMALTHLPSAIFLGLLPLAPTIELACALLILRAALSTMDQGPRAVFLAQAVRPEERTKVMGVVNTVKTMAQSGGPTVTGLLAQGGHFGSVFVLGGTLKAIYDLSLIGLWLSGRARKEPTDFALQARHETEENDSQVDSPTSVLEDGSAK</sequence>
<feature type="region of interest" description="Disordered" evidence="2">
    <location>
        <begin position="397"/>
        <end position="424"/>
    </location>
</feature>
<proteinExistence type="predicted"/>
<dbReference type="InterPro" id="IPR036259">
    <property type="entry name" value="MFS_trans_sf"/>
</dbReference>
<feature type="transmembrane region" description="Helical" evidence="3">
    <location>
        <begin position="245"/>
        <end position="265"/>
    </location>
</feature>
<dbReference type="Pfam" id="PF07690">
    <property type="entry name" value="MFS_1"/>
    <property type="match status" value="2"/>
</dbReference>
<feature type="transmembrane region" description="Helical" evidence="3">
    <location>
        <begin position="34"/>
        <end position="60"/>
    </location>
</feature>
<evidence type="ECO:0000256" key="3">
    <source>
        <dbReference type="SAM" id="Phobius"/>
    </source>
</evidence>
<keyword evidence="3" id="KW-0812">Transmembrane</keyword>
<dbReference type="EMBL" id="JAPDRK010000013">
    <property type="protein sequence ID" value="KAJ9606579.1"/>
    <property type="molecule type" value="Genomic_DNA"/>
</dbReference>
<dbReference type="Gene3D" id="1.20.1250.20">
    <property type="entry name" value="MFS general substrate transporter like domains"/>
    <property type="match status" value="2"/>
</dbReference>
<evidence type="ECO:0000256" key="1">
    <source>
        <dbReference type="ARBA" id="ARBA00004141"/>
    </source>
</evidence>
<dbReference type="AlphaFoldDB" id="A0AA39CFQ3"/>